<feature type="transmembrane region" description="Helical" evidence="14">
    <location>
        <begin position="144"/>
        <end position="167"/>
    </location>
</feature>
<feature type="transmembrane region" description="Helical" evidence="14">
    <location>
        <begin position="179"/>
        <end position="197"/>
    </location>
</feature>
<dbReference type="RefSeq" id="WP_129472274.1">
    <property type="nucleotide sequence ID" value="NZ_SAWZ01000010.1"/>
</dbReference>
<feature type="transmembrane region" description="Helical" evidence="14">
    <location>
        <begin position="25"/>
        <end position="47"/>
    </location>
</feature>
<feature type="transmembrane region" description="Helical" evidence="14">
    <location>
        <begin position="402"/>
        <end position="419"/>
    </location>
</feature>
<feature type="transmembrane region" description="Helical" evidence="14">
    <location>
        <begin position="67"/>
        <end position="86"/>
    </location>
</feature>
<feature type="transmembrane region" description="Helical" evidence="14">
    <location>
        <begin position="217"/>
        <end position="241"/>
    </location>
</feature>
<feature type="transmembrane region" description="Helical" evidence="14">
    <location>
        <begin position="377"/>
        <end position="397"/>
    </location>
</feature>
<name>A0A4Q1JTH1_9GAMM</name>
<evidence type="ECO:0000256" key="4">
    <source>
        <dbReference type="ARBA" id="ARBA00021546"/>
    </source>
</evidence>
<evidence type="ECO:0000256" key="7">
    <source>
        <dbReference type="ARBA" id="ARBA00022692"/>
    </source>
</evidence>
<keyword evidence="11" id="KW-0046">Antibiotic resistance</keyword>
<evidence type="ECO:0000256" key="2">
    <source>
        <dbReference type="ARBA" id="ARBA00008627"/>
    </source>
</evidence>
<evidence type="ECO:0000256" key="14">
    <source>
        <dbReference type="SAM" id="Phobius"/>
    </source>
</evidence>
<gene>
    <name evidence="16" type="primary">mprF</name>
    <name evidence="16" type="ORF">EPA99_16155</name>
</gene>
<dbReference type="GO" id="GO:0055091">
    <property type="term" value="P:phospholipid homeostasis"/>
    <property type="evidence" value="ECO:0007669"/>
    <property type="project" value="TreeGrafter"/>
</dbReference>
<dbReference type="GO" id="GO:0046677">
    <property type="term" value="P:response to antibiotic"/>
    <property type="evidence" value="ECO:0007669"/>
    <property type="project" value="UniProtKB-KW"/>
</dbReference>
<evidence type="ECO:0000313" key="16">
    <source>
        <dbReference type="EMBL" id="RXR01457.1"/>
    </source>
</evidence>
<evidence type="ECO:0000256" key="6">
    <source>
        <dbReference type="ARBA" id="ARBA00022679"/>
    </source>
</evidence>
<accession>A0A4Q1JTH1</accession>
<dbReference type="AlphaFoldDB" id="A0A4Q1JTH1"/>
<keyword evidence="6" id="KW-0808">Transferase</keyword>
<dbReference type="Pfam" id="PF09924">
    <property type="entry name" value="LPG_synthase_C"/>
    <property type="match status" value="1"/>
</dbReference>
<evidence type="ECO:0000256" key="9">
    <source>
        <dbReference type="ARBA" id="ARBA00023098"/>
    </source>
</evidence>
<evidence type="ECO:0000259" key="15">
    <source>
        <dbReference type="Pfam" id="PF09924"/>
    </source>
</evidence>
<comment type="subcellular location">
    <subcellularLocation>
        <location evidence="1">Cell membrane</location>
        <topology evidence="1">Multi-pass membrane protein</topology>
    </subcellularLocation>
</comment>
<evidence type="ECO:0000256" key="12">
    <source>
        <dbReference type="ARBA" id="ARBA00031899"/>
    </source>
</evidence>
<feature type="transmembrane region" description="Helical" evidence="14">
    <location>
        <begin position="453"/>
        <end position="480"/>
    </location>
</feature>
<dbReference type="GO" id="GO:0005886">
    <property type="term" value="C:plasma membrane"/>
    <property type="evidence" value="ECO:0007669"/>
    <property type="project" value="UniProtKB-SubCell"/>
</dbReference>
<protein>
    <recommendedName>
        <fullName evidence="4">Phosphatidylglycerol lysyltransferase</fullName>
        <ecNumber evidence="3">2.3.2.3</ecNumber>
    </recommendedName>
    <alternativeName>
        <fullName evidence="12">Lysylphosphatidylglycerol synthase</fullName>
    </alternativeName>
</protein>
<organism evidence="16 17">
    <name type="scientific">Pseudoxanthomonas composti</name>
    <dbReference type="NCBI Taxonomy" id="2137479"/>
    <lineage>
        <taxon>Bacteria</taxon>
        <taxon>Pseudomonadati</taxon>
        <taxon>Pseudomonadota</taxon>
        <taxon>Gammaproteobacteria</taxon>
        <taxon>Lysobacterales</taxon>
        <taxon>Lysobacteraceae</taxon>
        <taxon>Pseudoxanthomonas</taxon>
    </lineage>
</organism>
<comment type="caution">
    <text evidence="16">The sequence shown here is derived from an EMBL/GenBank/DDBJ whole genome shotgun (WGS) entry which is preliminary data.</text>
</comment>
<keyword evidence="7 14" id="KW-0812">Transmembrane</keyword>
<feature type="transmembrane region" description="Helical" evidence="14">
    <location>
        <begin position="500"/>
        <end position="521"/>
    </location>
</feature>
<evidence type="ECO:0000256" key="1">
    <source>
        <dbReference type="ARBA" id="ARBA00004651"/>
    </source>
</evidence>
<dbReference type="GO" id="GO:0006629">
    <property type="term" value="P:lipid metabolic process"/>
    <property type="evidence" value="ECO:0007669"/>
    <property type="project" value="UniProtKB-KW"/>
</dbReference>
<dbReference type="OrthoDB" id="145485at2"/>
<dbReference type="EMBL" id="SAWZ01000010">
    <property type="protein sequence ID" value="RXR01457.1"/>
    <property type="molecule type" value="Genomic_DNA"/>
</dbReference>
<feature type="transmembrane region" description="Helical" evidence="14">
    <location>
        <begin position="338"/>
        <end position="357"/>
    </location>
</feature>
<feature type="transmembrane region" description="Helical" evidence="14">
    <location>
        <begin position="248"/>
        <end position="271"/>
    </location>
</feature>
<dbReference type="InterPro" id="IPR022791">
    <property type="entry name" value="L-PG_synthase/AglD"/>
</dbReference>
<dbReference type="NCBIfam" id="NF033480">
    <property type="entry name" value="bifunc_MprF"/>
    <property type="match status" value="1"/>
</dbReference>
<dbReference type="InterPro" id="IPR051211">
    <property type="entry name" value="PG_lysyltransferase"/>
</dbReference>
<feature type="domain" description="Phosphatidylglycerol lysyltransferase C-terminal" evidence="15">
    <location>
        <begin position="545"/>
        <end position="832"/>
    </location>
</feature>
<comment type="catalytic activity">
    <reaction evidence="13">
        <text>L-lysyl-tRNA(Lys) + a 1,2-diacyl-sn-glycero-3-phospho-(1'-sn-glycerol) = a 1,2-diacyl-sn-glycero-3-phospho-1'-(3'-O-L-lysyl)-sn-glycerol + tRNA(Lys)</text>
        <dbReference type="Rhea" id="RHEA:10668"/>
        <dbReference type="Rhea" id="RHEA-COMP:9696"/>
        <dbReference type="Rhea" id="RHEA-COMP:9697"/>
        <dbReference type="ChEBI" id="CHEBI:64716"/>
        <dbReference type="ChEBI" id="CHEBI:75792"/>
        <dbReference type="ChEBI" id="CHEBI:78442"/>
        <dbReference type="ChEBI" id="CHEBI:78529"/>
        <dbReference type="EC" id="2.3.2.3"/>
    </reaction>
</comment>
<dbReference type="PANTHER" id="PTHR34697:SF2">
    <property type="entry name" value="PHOSPHATIDYLGLYCEROL LYSYLTRANSFERASE"/>
    <property type="match status" value="1"/>
</dbReference>
<dbReference type="GO" id="GO:0050071">
    <property type="term" value="F:phosphatidylglycerol lysyltransferase activity"/>
    <property type="evidence" value="ECO:0007669"/>
    <property type="project" value="UniProtKB-EC"/>
</dbReference>
<evidence type="ECO:0000256" key="10">
    <source>
        <dbReference type="ARBA" id="ARBA00023136"/>
    </source>
</evidence>
<dbReference type="InterPro" id="IPR024320">
    <property type="entry name" value="LPG_synthase_C"/>
</dbReference>
<evidence type="ECO:0000313" key="17">
    <source>
        <dbReference type="Proteomes" id="UP000289784"/>
    </source>
</evidence>
<sequence length="860" mass="92851">MRLTLRRFSQVWTSRLLQYGARWKTVALLAGAIVLVGLVSEAFHGFWTQIHYAAVVEAMRATPWQQLALALGATAVSFASLTGYDASSLRYVGAKVRYPIVAKASFIAYALANTIGLGVFTGGAVRMRLYGAAGVEPGTITKAIAFNALAFGLGISVVGAVGLMVDAQALAPVLRLPPGILMVIGGAALLVTLWLLLMCHKGQARIGRWTIQLPTPALAWGQLALSALDIVATGAVLWFLLPAGTIDFITFIGFFAAAMVAGVISHVPGGLGVFEAVMLVALGGRISPEALASALVLYRIIYYLLPLLLALLVLVSHEVGNATTTPVARAVASLAPRLLAAFTLVVAVMLLVSGVTPSTVEAIQLLSLSVPLPLVEASHFLSSIIGVVLLFVARALLRRLDAAWWAALVMTIVALLLALPKGVALTEFLLLATLTLALAVSHKQFNRRASLLAVPFSGGWLLAMAAICVAVTGLLFFSYQDVEYRQQLWWRFEFDAEAPRSLRAMVAIAILMLAIAIRQLLRGHPSALALPGPAELSRAAEIVRASDSADAGLALTGDKHLLFSDSGKAFLSFGRKGRSWVALGDPVGPREEWNELVWRLVEQARDAGARACFYQVRPESLTLYLDAGLRLFKLGEYAYVPLADFSLQGKRRQNLRTAVNRAEREGMSFEVIEIERVPALLPELRAVSDAWLAKHKTAEKRFSVGAFVDAYILRNPVAVVRKDEKVIAFASLLSTGTAQEASVDLMRHAEDMPNGTMDFLFARLMQHFAALGYQRFGLGMAPLSGMAGHALAPKWHRLGRMLFSHGENFYNFRGLRSFKEKFDPRWEARYLASPGGITPLFTLADIAALISGGYKGVISK</sequence>
<keyword evidence="17" id="KW-1185">Reference proteome</keyword>
<keyword evidence="5" id="KW-1003">Cell membrane</keyword>
<feature type="transmembrane region" description="Helical" evidence="14">
    <location>
        <begin position="291"/>
        <end position="317"/>
    </location>
</feature>
<dbReference type="InterPro" id="IPR016181">
    <property type="entry name" value="Acyl_CoA_acyltransferase"/>
</dbReference>
<evidence type="ECO:0000256" key="11">
    <source>
        <dbReference type="ARBA" id="ARBA00023251"/>
    </source>
</evidence>
<keyword evidence="9" id="KW-0443">Lipid metabolism</keyword>
<dbReference type="SUPFAM" id="SSF55729">
    <property type="entry name" value="Acyl-CoA N-acyltransferases (Nat)"/>
    <property type="match status" value="1"/>
</dbReference>
<feature type="transmembrane region" description="Helical" evidence="14">
    <location>
        <begin position="106"/>
        <end position="124"/>
    </location>
</feature>
<dbReference type="Proteomes" id="UP000289784">
    <property type="component" value="Unassembled WGS sequence"/>
</dbReference>
<dbReference type="Pfam" id="PF03706">
    <property type="entry name" value="LPG_synthase_TM"/>
    <property type="match status" value="1"/>
</dbReference>
<dbReference type="EC" id="2.3.2.3" evidence="3"/>
<proteinExistence type="inferred from homology"/>
<keyword evidence="8 14" id="KW-1133">Transmembrane helix</keyword>
<keyword evidence="10 14" id="KW-0472">Membrane</keyword>
<dbReference type="PANTHER" id="PTHR34697">
    <property type="entry name" value="PHOSPHATIDYLGLYCEROL LYSYLTRANSFERASE"/>
    <property type="match status" value="1"/>
</dbReference>
<comment type="similarity">
    <text evidence="2">Belongs to the LPG synthase family.</text>
</comment>
<evidence type="ECO:0000256" key="3">
    <source>
        <dbReference type="ARBA" id="ARBA00012014"/>
    </source>
</evidence>
<evidence type="ECO:0000256" key="5">
    <source>
        <dbReference type="ARBA" id="ARBA00022475"/>
    </source>
</evidence>
<reference evidence="16 17" key="1">
    <citation type="submission" date="2019-01" db="EMBL/GenBank/DDBJ databases">
        <title>Pseudoxanthomonas composti sp. nov., isolated from compost.</title>
        <authorList>
            <person name="Yang G."/>
        </authorList>
    </citation>
    <scope>NUCLEOTIDE SEQUENCE [LARGE SCALE GENOMIC DNA]</scope>
    <source>
        <strain evidence="16 17">GSS15</strain>
    </source>
</reference>
<evidence type="ECO:0000256" key="8">
    <source>
        <dbReference type="ARBA" id="ARBA00022989"/>
    </source>
</evidence>
<evidence type="ECO:0000256" key="13">
    <source>
        <dbReference type="ARBA" id="ARBA00047540"/>
    </source>
</evidence>